<protein>
    <submittedName>
        <fullName evidence="1">Uncharacterized protein</fullName>
    </submittedName>
</protein>
<evidence type="ECO:0000313" key="1">
    <source>
        <dbReference type="EMBL" id="KFX42520.1"/>
    </source>
</evidence>
<dbReference type="AlphaFoldDB" id="A0A093URK7"/>
<comment type="caution">
    <text evidence="1">The sequence shown here is derived from an EMBL/GenBank/DDBJ whole genome shotgun (WGS) entry which is preliminary data.</text>
</comment>
<accession>A0A093URK7</accession>
<name>A0A093URK7_TALMA</name>
<organism evidence="1">
    <name type="scientific">Talaromyces marneffei PM1</name>
    <dbReference type="NCBI Taxonomy" id="1077442"/>
    <lineage>
        <taxon>Eukaryota</taxon>
        <taxon>Fungi</taxon>
        <taxon>Dikarya</taxon>
        <taxon>Ascomycota</taxon>
        <taxon>Pezizomycotina</taxon>
        <taxon>Eurotiomycetes</taxon>
        <taxon>Eurotiomycetidae</taxon>
        <taxon>Eurotiales</taxon>
        <taxon>Trichocomaceae</taxon>
        <taxon>Talaromyces</taxon>
        <taxon>Talaromyces sect. Talaromyces</taxon>
    </lineage>
</organism>
<proteinExistence type="predicted"/>
<gene>
    <name evidence="1" type="ORF">GQ26_0430080</name>
</gene>
<reference evidence="1" key="2">
    <citation type="journal article" date="2014" name="PLoS Genet.">
        <title>Signature gene expression reveals novel clues to the molecular mechanisms of dimorphic transition in Penicillium marneffei.</title>
        <authorList>
            <person name="Yang E."/>
            <person name="Wang G."/>
            <person name="Cai J."/>
            <person name="Woo P.C."/>
            <person name="Lau S.K."/>
            <person name="Yuen K.-Y."/>
            <person name="Chow W.-N."/>
            <person name="Lin X."/>
        </authorList>
    </citation>
    <scope>NUCLEOTIDE SEQUENCE</scope>
    <source>
        <strain evidence="1">PM1</strain>
    </source>
</reference>
<dbReference type="HOGENOM" id="CLU_1200492_0_0_1"/>
<dbReference type="EMBL" id="JPOX01000043">
    <property type="protein sequence ID" value="KFX42520.1"/>
    <property type="molecule type" value="Genomic_DNA"/>
</dbReference>
<sequence length="231" mass="26121">MDFPYNYPPGQLTATDTFITPHQGFPAFHEDWAPLDRIPGTVSPSETSGHATQEVLELNARVKQLETLNYDLLLCIVRQNKAIKQLKREKEDYHLPCNERLARYEALLRQVRCDYDALADAAKEDDSVNPANQASAWRSAIDGFDPKNYSDDKACTDVIDVVEIHGLQLQKSLQNEPKIIIAGIFCTEDNGKLWAIFPQEEVMRLPNLEKLLDAGSELLGARIQSLLEKRN</sequence>
<reference key="1">
    <citation type="journal article" date="2014" name="PLoS Genet.">
        <title>Signature Gene Expression Reveals Novel Clues to the Molecular Mechanisms of Dimorphic Transition in Penicillium marneffei.</title>
        <authorList>
            <person name="Yang E."/>
            <person name="Wang G."/>
            <person name="Cai J."/>
            <person name="Woo P.C."/>
            <person name="Lau S.K."/>
            <person name="Yuen K.-Y."/>
            <person name="Chow W.-N."/>
            <person name="Lin X."/>
        </authorList>
    </citation>
    <scope>NUCLEOTIDE SEQUENCE [LARGE SCALE GENOMIC DNA]</scope>
    <source>
        <strain>PM1</strain>
    </source>
</reference>